<name>A0ABR0AI67_9CRUS</name>
<sequence>MKSEYENMIFNGLARDFTNWRRRTSPRRNVGVLVAWWDQLADDEADDSSDEEEGDGVAHDTRLDSSPEDIRMENVSFSESVAPECN</sequence>
<accession>A0ABR0AI67</accession>
<feature type="compositionally biased region" description="Basic and acidic residues" evidence="1">
    <location>
        <begin position="56"/>
        <end position="72"/>
    </location>
</feature>
<evidence type="ECO:0000313" key="3">
    <source>
        <dbReference type="Proteomes" id="UP001234178"/>
    </source>
</evidence>
<protein>
    <submittedName>
        <fullName evidence="2">Uncharacterized protein</fullName>
    </submittedName>
</protein>
<feature type="region of interest" description="Disordered" evidence="1">
    <location>
        <begin position="43"/>
        <end position="86"/>
    </location>
</feature>
<evidence type="ECO:0000256" key="1">
    <source>
        <dbReference type="SAM" id="MobiDB-lite"/>
    </source>
</evidence>
<evidence type="ECO:0000313" key="2">
    <source>
        <dbReference type="EMBL" id="KAK4024806.1"/>
    </source>
</evidence>
<dbReference type="EMBL" id="JAOYFB010000037">
    <property type="protein sequence ID" value="KAK4024806.1"/>
    <property type="molecule type" value="Genomic_DNA"/>
</dbReference>
<proteinExistence type="predicted"/>
<comment type="caution">
    <text evidence="2">The sequence shown here is derived from an EMBL/GenBank/DDBJ whole genome shotgun (WGS) entry which is preliminary data.</text>
</comment>
<reference evidence="2 3" key="1">
    <citation type="journal article" date="2023" name="Nucleic Acids Res.">
        <title>The hologenome of Daphnia magna reveals possible DNA methylation and microbiome-mediated evolution of the host genome.</title>
        <authorList>
            <person name="Chaturvedi A."/>
            <person name="Li X."/>
            <person name="Dhandapani V."/>
            <person name="Marshall H."/>
            <person name="Kissane S."/>
            <person name="Cuenca-Cambronero M."/>
            <person name="Asole G."/>
            <person name="Calvet F."/>
            <person name="Ruiz-Romero M."/>
            <person name="Marangio P."/>
            <person name="Guigo R."/>
            <person name="Rago D."/>
            <person name="Mirbahai L."/>
            <person name="Eastwood N."/>
            <person name="Colbourne J.K."/>
            <person name="Zhou J."/>
            <person name="Mallon E."/>
            <person name="Orsini L."/>
        </authorList>
    </citation>
    <scope>NUCLEOTIDE SEQUENCE [LARGE SCALE GENOMIC DNA]</scope>
    <source>
        <strain evidence="2">LRV0_1</strain>
    </source>
</reference>
<feature type="compositionally biased region" description="Acidic residues" evidence="1">
    <location>
        <begin position="43"/>
        <end position="55"/>
    </location>
</feature>
<keyword evidence="3" id="KW-1185">Reference proteome</keyword>
<dbReference type="Proteomes" id="UP001234178">
    <property type="component" value="Unassembled WGS sequence"/>
</dbReference>
<organism evidence="2 3">
    <name type="scientific">Daphnia magna</name>
    <dbReference type="NCBI Taxonomy" id="35525"/>
    <lineage>
        <taxon>Eukaryota</taxon>
        <taxon>Metazoa</taxon>
        <taxon>Ecdysozoa</taxon>
        <taxon>Arthropoda</taxon>
        <taxon>Crustacea</taxon>
        <taxon>Branchiopoda</taxon>
        <taxon>Diplostraca</taxon>
        <taxon>Cladocera</taxon>
        <taxon>Anomopoda</taxon>
        <taxon>Daphniidae</taxon>
        <taxon>Daphnia</taxon>
    </lineage>
</organism>
<gene>
    <name evidence="2" type="ORF">OUZ56_010300</name>
</gene>